<reference evidence="1" key="1">
    <citation type="submission" date="2022-08" db="EMBL/GenBank/DDBJ databases">
        <authorList>
            <person name="Gutierrez-Valencia J."/>
        </authorList>
    </citation>
    <scope>NUCLEOTIDE SEQUENCE</scope>
</reference>
<dbReference type="Proteomes" id="UP001154282">
    <property type="component" value="Unassembled WGS sequence"/>
</dbReference>
<protein>
    <submittedName>
        <fullName evidence="1">Uncharacterized protein</fullName>
    </submittedName>
</protein>
<proteinExistence type="predicted"/>
<organism evidence="1 2">
    <name type="scientific">Linum tenue</name>
    <dbReference type="NCBI Taxonomy" id="586396"/>
    <lineage>
        <taxon>Eukaryota</taxon>
        <taxon>Viridiplantae</taxon>
        <taxon>Streptophyta</taxon>
        <taxon>Embryophyta</taxon>
        <taxon>Tracheophyta</taxon>
        <taxon>Spermatophyta</taxon>
        <taxon>Magnoliopsida</taxon>
        <taxon>eudicotyledons</taxon>
        <taxon>Gunneridae</taxon>
        <taxon>Pentapetalae</taxon>
        <taxon>rosids</taxon>
        <taxon>fabids</taxon>
        <taxon>Malpighiales</taxon>
        <taxon>Linaceae</taxon>
        <taxon>Linum</taxon>
    </lineage>
</organism>
<evidence type="ECO:0000313" key="2">
    <source>
        <dbReference type="Proteomes" id="UP001154282"/>
    </source>
</evidence>
<dbReference type="AlphaFoldDB" id="A0AAV0NKR7"/>
<keyword evidence="2" id="KW-1185">Reference proteome</keyword>
<accession>A0AAV0NKR7</accession>
<sequence length="42" mass="4874">MWESLRHNLLLRGPAFARPLPNSQFKHFLGLVSRFNAFGPCF</sequence>
<comment type="caution">
    <text evidence="1">The sequence shown here is derived from an EMBL/GenBank/DDBJ whole genome shotgun (WGS) entry which is preliminary data.</text>
</comment>
<dbReference type="EMBL" id="CAMGYJ010000008">
    <property type="protein sequence ID" value="CAI0459220.1"/>
    <property type="molecule type" value="Genomic_DNA"/>
</dbReference>
<evidence type="ECO:0000313" key="1">
    <source>
        <dbReference type="EMBL" id="CAI0459220.1"/>
    </source>
</evidence>
<name>A0AAV0NKR7_9ROSI</name>
<gene>
    <name evidence="1" type="ORF">LITE_LOCUS33898</name>
</gene>